<feature type="compositionally biased region" description="Low complexity" evidence="1">
    <location>
        <begin position="380"/>
        <end position="396"/>
    </location>
</feature>
<evidence type="ECO:0000256" key="1">
    <source>
        <dbReference type="SAM" id="MobiDB-lite"/>
    </source>
</evidence>
<dbReference type="Proteomes" id="UP001344447">
    <property type="component" value="Unassembled WGS sequence"/>
</dbReference>
<feature type="transmembrane region" description="Helical" evidence="2">
    <location>
        <begin position="20"/>
        <end position="43"/>
    </location>
</feature>
<dbReference type="AlphaFoldDB" id="A0AAN7UMI0"/>
<feature type="transmembrane region" description="Helical" evidence="2">
    <location>
        <begin position="496"/>
        <end position="521"/>
    </location>
</feature>
<gene>
    <name evidence="3" type="ORF">RB653_006334</name>
</gene>
<feature type="transmembrane region" description="Helical" evidence="2">
    <location>
        <begin position="63"/>
        <end position="84"/>
    </location>
</feature>
<keyword evidence="2" id="KW-1133">Transmembrane helix</keyword>
<feature type="transmembrane region" description="Helical" evidence="2">
    <location>
        <begin position="96"/>
        <end position="120"/>
    </location>
</feature>
<sequence length="784" mass="89554">MKFNKLYLYKLEGQDKKSTIYSLITHPVPSIVLAYFFMVLVVLCPLYDDSAYLTKGNLIYLLVYLPCVTFFCFAVFFPLTYTFLNLPRIPFNVKSTFIFVILWIFLLSFCHLIIMIIGIFPIPFEWIIISFGVGVPLVYALVWLSISRHVKSGKDTNHSTLVSEVINENSTSQYGNYSSNSYRNNLYQYEKNGADIESSNTNIQTPKIIFFKQKDNNNNNNINYHNNNNNNNNNNNHINTPLQKTEFINEASQVQPKEIYSSSQINSNSHLIGVLNNLNSNIETSNQQTKLSNSLSESLSKSLPNSYIQNLCINDGANENISCDNYNNDDNDEVVNSNKINKNNINNKNNNNNTSSNNTSSVNLNNLNTIGDDIEENDCNGNGSSVSGSPRSSTSNIDIPFDLSIEPGGITSPKLNSISGVGISGGVVSGGGNNNDGTLNKDQIPKLNNAGLIEMETKKENNYNNDDNFISATTPRNFNLSTNNKFFSRDSFFFKWWIVSSTIVLGPFGYAIFHLFLFAFYSVSSNFLQVILIVSFQVVVFIYKLIFRLSFHRMRRNLPNIPLRVFQDGRVLFLFWLELSSHCFFSMVFPHVGAWYMIIIYLALEALTLTLQIFVDTISFRNWCIRRFESLYEYFYLIKYQGVLMYNILGQNGDLDRTVSLEIFFFNTVARSLSGFAYIVFSLTIYYGPNQQYYPTIKSLSEFNYFLTLLYAAASLTTALIHMYIFKRILKHIYKINLIKRGIQVWGRRPDVAFFFITNCFILPLVVLLQQNNAVSFLISNLTK</sequence>
<organism evidence="3 4">
    <name type="scientific">Dictyostelium firmibasis</name>
    <dbReference type="NCBI Taxonomy" id="79012"/>
    <lineage>
        <taxon>Eukaryota</taxon>
        <taxon>Amoebozoa</taxon>
        <taxon>Evosea</taxon>
        <taxon>Eumycetozoa</taxon>
        <taxon>Dictyostelia</taxon>
        <taxon>Dictyosteliales</taxon>
        <taxon>Dictyosteliaceae</taxon>
        <taxon>Dictyostelium</taxon>
    </lineage>
</organism>
<keyword evidence="2" id="KW-0472">Membrane</keyword>
<feature type="transmembrane region" description="Helical" evidence="2">
    <location>
        <begin position="126"/>
        <end position="146"/>
    </location>
</feature>
<keyword evidence="4" id="KW-1185">Reference proteome</keyword>
<name>A0AAN7UMI0_9MYCE</name>
<protein>
    <recommendedName>
        <fullName evidence="5">Transmembrane protein</fullName>
    </recommendedName>
</protein>
<feature type="transmembrane region" description="Helical" evidence="2">
    <location>
        <begin position="708"/>
        <end position="730"/>
    </location>
</feature>
<evidence type="ECO:0000256" key="2">
    <source>
        <dbReference type="SAM" id="Phobius"/>
    </source>
</evidence>
<evidence type="ECO:0008006" key="5">
    <source>
        <dbReference type="Google" id="ProtNLM"/>
    </source>
</evidence>
<feature type="compositionally biased region" description="Low complexity" evidence="1">
    <location>
        <begin position="340"/>
        <end position="370"/>
    </location>
</feature>
<feature type="transmembrane region" description="Helical" evidence="2">
    <location>
        <begin position="664"/>
        <end position="688"/>
    </location>
</feature>
<evidence type="ECO:0000313" key="4">
    <source>
        <dbReference type="Proteomes" id="UP001344447"/>
    </source>
</evidence>
<evidence type="ECO:0000313" key="3">
    <source>
        <dbReference type="EMBL" id="KAK5584718.1"/>
    </source>
</evidence>
<feature type="transmembrane region" description="Helical" evidence="2">
    <location>
        <begin position="527"/>
        <end position="551"/>
    </location>
</feature>
<feature type="transmembrane region" description="Helical" evidence="2">
    <location>
        <begin position="595"/>
        <end position="618"/>
    </location>
</feature>
<feature type="transmembrane region" description="Helical" evidence="2">
    <location>
        <begin position="751"/>
        <end position="769"/>
    </location>
</feature>
<reference evidence="3 4" key="1">
    <citation type="submission" date="2023-11" db="EMBL/GenBank/DDBJ databases">
        <title>Dfirmibasis_genome.</title>
        <authorList>
            <person name="Edelbroek B."/>
            <person name="Kjellin J."/>
            <person name="Jerlstrom-Hultqvist J."/>
            <person name="Soderbom F."/>
        </authorList>
    </citation>
    <scope>NUCLEOTIDE SEQUENCE [LARGE SCALE GENOMIC DNA]</scope>
    <source>
        <strain evidence="3 4">TNS-C-14</strain>
    </source>
</reference>
<comment type="caution">
    <text evidence="3">The sequence shown here is derived from an EMBL/GenBank/DDBJ whole genome shotgun (WGS) entry which is preliminary data.</text>
</comment>
<proteinExistence type="predicted"/>
<accession>A0AAN7UMI0</accession>
<feature type="transmembrane region" description="Helical" evidence="2">
    <location>
        <begin position="571"/>
        <end position="589"/>
    </location>
</feature>
<feature type="region of interest" description="Disordered" evidence="1">
    <location>
        <begin position="340"/>
        <end position="398"/>
    </location>
</feature>
<dbReference type="EMBL" id="JAVFKY010000001">
    <property type="protein sequence ID" value="KAK5584718.1"/>
    <property type="molecule type" value="Genomic_DNA"/>
</dbReference>
<keyword evidence="2" id="KW-0812">Transmembrane</keyword>